<reference evidence="3" key="1">
    <citation type="submission" date="2021-03" db="EMBL/GenBank/DDBJ databases">
        <title>Taxonomic study of Clostridium polyendosporum from meadow-gley soil under rice.</title>
        <authorList>
            <person name="Kobayashi H."/>
            <person name="Tanizawa Y."/>
            <person name="Yagura M."/>
        </authorList>
    </citation>
    <scope>NUCLEOTIDE SEQUENCE</scope>
    <source>
        <strain evidence="3">JCM 30710</strain>
    </source>
</reference>
<dbReference type="GO" id="GO:0016757">
    <property type="term" value="F:glycosyltransferase activity"/>
    <property type="evidence" value="ECO:0007669"/>
    <property type="project" value="InterPro"/>
</dbReference>
<gene>
    <name evidence="3" type="primary">rfaG</name>
    <name evidence="3" type="ORF">CPJCM30710_09770</name>
</gene>
<dbReference type="RefSeq" id="WP_212903044.1">
    <property type="nucleotide sequence ID" value="NZ_BOPZ01000005.1"/>
</dbReference>
<evidence type="ECO:0000313" key="4">
    <source>
        <dbReference type="Proteomes" id="UP000679179"/>
    </source>
</evidence>
<name>A0A919RXR9_9CLOT</name>
<protein>
    <submittedName>
        <fullName evidence="3">Glycosyl transferase</fullName>
    </submittedName>
</protein>
<sequence>MRILQIINNLDIGGAETLLKNYLLTNNDKDIENDICLLGGGNTFIVDQLKQKDIRVFNLGLKSKYNFRTAIKKVTDIIKEYKYDCIHVHLFPGQYYGAILAKRFNNLPFIFTEHSTFNKRRDIKLFYPIETWSYKHYKKLFCISEMTKRALVDWMPSLSNKTEVIYGGIPIKTSKCEWQNEQKIYDLALVGSLRGPEKGVDLYIKAIKQVEDQITKAVVVGDGVLKDELIKLRNSLGLENKIEFVGNRDDVNSFLQRSKMFVLPSRWEGFGLAIVEAMANKLPVIATNTGGIPEIITNGYDGLLIEKEDVNDLSEKIAYLLFNKERAKELAENAYNTALNKFSIEVYTKKINSYYKEICKEY</sequence>
<dbReference type="InterPro" id="IPR028098">
    <property type="entry name" value="Glyco_trans_4-like_N"/>
</dbReference>
<dbReference type="CDD" id="cd03801">
    <property type="entry name" value="GT4_PimA-like"/>
    <property type="match status" value="1"/>
</dbReference>
<comment type="caution">
    <text evidence="3">The sequence shown here is derived from an EMBL/GenBank/DDBJ whole genome shotgun (WGS) entry which is preliminary data.</text>
</comment>
<dbReference type="InterPro" id="IPR001296">
    <property type="entry name" value="Glyco_trans_1"/>
</dbReference>
<dbReference type="Pfam" id="PF00534">
    <property type="entry name" value="Glycos_transf_1"/>
    <property type="match status" value="1"/>
</dbReference>
<organism evidence="3 4">
    <name type="scientific">Clostridium polyendosporum</name>
    <dbReference type="NCBI Taxonomy" id="69208"/>
    <lineage>
        <taxon>Bacteria</taxon>
        <taxon>Bacillati</taxon>
        <taxon>Bacillota</taxon>
        <taxon>Clostridia</taxon>
        <taxon>Eubacteriales</taxon>
        <taxon>Clostridiaceae</taxon>
        <taxon>Clostridium</taxon>
    </lineage>
</organism>
<accession>A0A919RXR9</accession>
<evidence type="ECO:0000259" key="2">
    <source>
        <dbReference type="Pfam" id="PF13439"/>
    </source>
</evidence>
<dbReference type="Proteomes" id="UP000679179">
    <property type="component" value="Unassembled WGS sequence"/>
</dbReference>
<proteinExistence type="predicted"/>
<dbReference type="AlphaFoldDB" id="A0A919RXR9"/>
<dbReference type="Gene3D" id="3.40.50.2000">
    <property type="entry name" value="Glycogen Phosphorylase B"/>
    <property type="match status" value="2"/>
</dbReference>
<feature type="domain" description="Glycosyltransferase subfamily 4-like N-terminal" evidence="2">
    <location>
        <begin position="12"/>
        <end position="171"/>
    </location>
</feature>
<dbReference type="Pfam" id="PF13439">
    <property type="entry name" value="Glyco_transf_4"/>
    <property type="match status" value="1"/>
</dbReference>
<dbReference type="SUPFAM" id="SSF53756">
    <property type="entry name" value="UDP-Glycosyltransferase/glycogen phosphorylase"/>
    <property type="match status" value="1"/>
</dbReference>
<evidence type="ECO:0000313" key="3">
    <source>
        <dbReference type="EMBL" id="GIM28311.1"/>
    </source>
</evidence>
<feature type="domain" description="Glycosyl transferase family 1" evidence="1">
    <location>
        <begin position="190"/>
        <end position="336"/>
    </location>
</feature>
<dbReference type="PANTHER" id="PTHR12526:SF630">
    <property type="entry name" value="GLYCOSYLTRANSFERASE"/>
    <property type="match status" value="1"/>
</dbReference>
<dbReference type="EMBL" id="BOPZ01000005">
    <property type="protein sequence ID" value="GIM28311.1"/>
    <property type="molecule type" value="Genomic_DNA"/>
</dbReference>
<evidence type="ECO:0000259" key="1">
    <source>
        <dbReference type="Pfam" id="PF00534"/>
    </source>
</evidence>
<dbReference type="PANTHER" id="PTHR12526">
    <property type="entry name" value="GLYCOSYLTRANSFERASE"/>
    <property type="match status" value="1"/>
</dbReference>
<keyword evidence="3" id="KW-0808">Transferase</keyword>
<keyword evidence="4" id="KW-1185">Reference proteome</keyword>